<dbReference type="InterPro" id="IPR012507">
    <property type="entry name" value="YibE_F"/>
</dbReference>
<dbReference type="eggNOG" id="COG5438">
    <property type="taxonomic scope" value="Bacteria"/>
</dbReference>
<evidence type="ECO:0000313" key="2">
    <source>
        <dbReference type="EMBL" id="ADU26214.1"/>
    </source>
</evidence>
<evidence type="ECO:0000313" key="3">
    <source>
        <dbReference type="Proteomes" id="UP000001551"/>
    </source>
</evidence>
<keyword evidence="1" id="KW-0812">Transmembrane</keyword>
<keyword evidence="3" id="KW-1185">Reference proteome</keyword>
<organism evidence="2 3">
    <name type="scientific">Ethanoligenens harbinense (strain DSM 18485 / JCM 12961 / CGMCC 1.5033 / YUAN-3)</name>
    <dbReference type="NCBI Taxonomy" id="663278"/>
    <lineage>
        <taxon>Bacteria</taxon>
        <taxon>Bacillati</taxon>
        <taxon>Bacillota</taxon>
        <taxon>Clostridia</taxon>
        <taxon>Eubacteriales</taxon>
        <taxon>Oscillospiraceae</taxon>
        <taxon>Ethanoligenens</taxon>
    </lineage>
</organism>
<dbReference type="STRING" id="663278.Ethha_0643"/>
<dbReference type="Pfam" id="PF07907">
    <property type="entry name" value="YibE_F"/>
    <property type="match status" value="1"/>
</dbReference>
<protein>
    <submittedName>
        <fullName evidence="2">YibE/F family protein</fullName>
    </submittedName>
</protein>
<accession>E6U9U8</accession>
<dbReference type="EMBL" id="CP002400">
    <property type="protein sequence ID" value="ADU26214.1"/>
    <property type="molecule type" value="Genomic_DNA"/>
</dbReference>
<dbReference type="PANTHER" id="PTHR41771">
    <property type="entry name" value="MEMBRANE PROTEIN-RELATED"/>
    <property type="match status" value="1"/>
</dbReference>
<feature type="transmembrane region" description="Helical" evidence="1">
    <location>
        <begin position="174"/>
        <end position="193"/>
    </location>
</feature>
<name>E6U9U8_ETHHY</name>
<dbReference type="AlphaFoldDB" id="E6U9U8"/>
<feature type="transmembrane region" description="Helical" evidence="1">
    <location>
        <begin position="372"/>
        <end position="394"/>
    </location>
</feature>
<sequence length="405" mass="43420">MQAPETSGLGGPLQFMFLKVRSKCFPNPKVTVRRSILAALAVTYVVFLIWFNQVDKAKLVDYSGRYYVKAKVVQIIRDNLASNGQRNGSQLVQVRVLEGKDKGRLFSASSSSSDQIGVICRVGMEVIVNISISTNSGSVATVYGPNREPILYGIIAAFVLALWLIGGKKGIRSIAALAFTFSALIFFYMPLIYRGFSPFWGAVLISVLTAVVSLYIIGGHTVKTAAGIVGTIFGIMAAGLFAAIAGHIANISGYSVSEYESLIVIGQGTKIGIGELLFAGILFSSLGAVMDVGYSIASAIAELEAQNPDVSGRQLFRSGVRIGRDMIGTMCNTLILAFVGGMLIMLVTIYAYNQPYTETINSSEIAIDIIQSLSGSFGMILTVPMVALVSSHLIPILKRRKKRAV</sequence>
<feature type="transmembrane region" description="Helical" evidence="1">
    <location>
        <begin position="199"/>
        <end position="218"/>
    </location>
</feature>
<feature type="transmembrane region" description="Helical" evidence="1">
    <location>
        <begin position="271"/>
        <end position="290"/>
    </location>
</feature>
<dbReference type="PANTHER" id="PTHR41771:SF1">
    <property type="entry name" value="MEMBRANE PROTEIN"/>
    <property type="match status" value="1"/>
</dbReference>
<feature type="transmembrane region" description="Helical" evidence="1">
    <location>
        <begin position="225"/>
        <end position="251"/>
    </location>
</feature>
<feature type="transmembrane region" description="Helical" evidence="1">
    <location>
        <begin position="150"/>
        <end position="167"/>
    </location>
</feature>
<feature type="transmembrane region" description="Helical" evidence="1">
    <location>
        <begin position="331"/>
        <end position="352"/>
    </location>
</feature>
<dbReference type="KEGG" id="eha:Ethha_0643"/>
<gene>
    <name evidence="2" type="ordered locus">Ethha_0643</name>
</gene>
<evidence type="ECO:0000256" key="1">
    <source>
        <dbReference type="SAM" id="Phobius"/>
    </source>
</evidence>
<reference evidence="2 3" key="1">
    <citation type="submission" date="2010-12" db="EMBL/GenBank/DDBJ databases">
        <title>Complete sequence of Ethanoligenens harbinense YUAN-3.</title>
        <authorList>
            <person name="Lucas S."/>
            <person name="Copeland A."/>
            <person name="Lapidus A."/>
            <person name="Cheng J.-F."/>
            <person name="Bruce D."/>
            <person name="Goodwin L."/>
            <person name="Pitluck S."/>
            <person name="Chertkov O."/>
            <person name="Misra M."/>
            <person name="Detter J.C."/>
            <person name="Han C."/>
            <person name="Tapia R."/>
            <person name="Land M."/>
            <person name="Hauser L."/>
            <person name="Jeffries C."/>
            <person name="Kyrpides N."/>
            <person name="Ivanova N."/>
            <person name="Mikhailova N."/>
            <person name="Wang A."/>
            <person name="Mouttaki H."/>
            <person name="He Z."/>
            <person name="Zhou J."/>
            <person name="Hemme C.L."/>
            <person name="Woyke T."/>
        </authorList>
    </citation>
    <scope>NUCLEOTIDE SEQUENCE [LARGE SCALE GENOMIC DNA]</scope>
    <source>
        <strain evidence="3">DSM 18485 / JCM 12961 / CGMCC 1.5033 / YUAN-3</strain>
    </source>
</reference>
<keyword evidence="1" id="KW-0472">Membrane</keyword>
<feature type="transmembrane region" description="Helical" evidence="1">
    <location>
        <begin position="31"/>
        <end position="51"/>
    </location>
</feature>
<keyword evidence="1" id="KW-1133">Transmembrane helix</keyword>
<dbReference type="HOGENOM" id="CLU_028166_4_0_9"/>
<proteinExistence type="predicted"/>
<dbReference type="Proteomes" id="UP000001551">
    <property type="component" value="Chromosome"/>
</dbReference>